<dbReference type="WBParaSite" id="PgR040_g063_t05">
    <property type="protein sequence ID" value="PgR040_g063_t05"/>
    <property type="gene ID" value="PgR040_g063"/>
</dbReference>
<keyword evidence="1" id="KW-1185">Reference proteome</keyword>
<sequence length="96" mass="10852">MSNNKNQLSVGLHYVVETGVFKCEHIVYTIDASQHVINSNPVLKIVTVLQRCFVMISPDMEGRKFCGDLSGVERFFSGINITTFHTLRISLFDDTQ</sequence>
<protein>
    <submittedName>
        <fullName evidence="2 3">Uncharacterized protein</fullName>
    </submittedName>
</protein>
<evidence type="ECO:0000313" key="2">
    <source>
        <dbReference type="WBParaSite" id="PgR040_g063_t03"/>
    </source>
</evidence>
<evidence type="ECO:0000313" key="3">
    <source>
        <dbReference type="WBParaSite" id="PgR040_g063_t05"/>
    </source>
</evidence>
<dbReference type="WBParaSite" id="PgR040_g063_t03">
    <property type="protein sequence ID" value="PgR040_g063_t03"/>
    <property type="gene ID" value="PgR040_g063"/>
</dbReference>
<dbReference type="Proteomes" id="UP000887569">
    <property type="component" value="Unplaced"/>
</dbReference>
<reference evidence="2 3" key="1">
    <citation type="submission" date="2022-11" db="UniProtKB">
        <authorList>
            <consortium name="WormBaseParasite"/>
        </authorList>
    </citation>
    <scope>IDENTIFICATION</scope>
</reference>
<name>A0A915BI34_PARUN</name>
<organism evidence="1 3">
    <name type="scientific">Parascaris univalens</name>
    <name type="common">Nematode worm</name>
    <dbReference type="NCBI Taxonomy" id="6257"/>
    <lineage>
        <taxon>Eukaryota</taxon>
        <taxon>Metazoa</taxon>
        <taxon>Ecdysozoa</taxon>
        <taxon>Nematoda</taxon>
        <taxon>Chromadorea</taxon>
        <taxon>Rhabditida</taxon>
        <taxon>Spirurina</taxon>
        <taxon>Ascaridomorpha</taxon>
        <taxon>Ascaridoidea</taxon>
        <taxon>Ascarididae</taxon>
        <taxon>Parascaris</taxon>
    </lineage>
</organism>
<accession>A0A915BI34</accession>
<evidence type="ECO:0000313" key="1">
    <source>
        <dbReference type="Proteomes" id="UP000887569"/>
    </source>
</evidence>
<proteinExistence type="predicted"/>
<dbReference type="AlphaFoldDB" id="A0A915BI34"/>